<protein>
    <recommendedName>
        <fullName evidence="1">KIB1-4 beta-propeller domain-containing protein</fullName>
    </recommendedName>
</protein>
<reference evidence="2 3" key="1">
    <citation type="submission" date="2024-04" db="EMBL/GenBank/DDBJ databases">
        <title>Genome assembly C_amara_ONT_v2.</title>
        <authorList>
            <person name="Yant L."/>
            <person name="Moore C."/>
            <person name="Slenker M."/>
        </authorList>
    </citation>
    <scope>NUCLEOTIDE SEQUENCE [LARGE SCALE GENOMIC DNA]</scope>
    <source>
        <tissue evidence="2">Leaf</tissue>
    </source>
</reference>
<feature type="domain" description="KIB1-4 beta-propeller" evidence="1">
    <location>
        <begin position="8"/>
        <end position="222"/>
    </location>
</feature>
<sequence length="294" mass="33998">MSLQDNLNPFASHTDPKRIPLPPFVTLPNCQTRFATNVVMSSSSPEEEDCVVAVKFYGPQLSFCRPAQNNSEWINIYIEDPCFSRSTVIFSKKDYMFRIYGINGLGCHVIGSWDLRQHKHTPKLQKLRYQTFPELTEAEPELLVSCNWTLHLVESRSTGETFLVRWYKKVLGCLVFKIDEQGNAVYTQDIGDLCIFLSKSEPFCVPASSFPGLFPNSVYIYNFEEIGVVRLAQCFSTDLVFRFRFRSPFYVPPQNIDYVVNLCFLTRLCKHQNLFSYILYEIDMQKLVLSFTTT</sequence>
<proteinExistence type="predicted"/>
<evidence type="ECO:0000313" key="2">
    <source>
        <dbReference type="EMBL" id="KAL1215780.1"/>
    </source>
</evidence>
<comment type="caution">
    <text evidence="2">The sequence shown here is derived from an EMBL/GenBank/DDBJ whole genome shotgun (WGS) entry which is preliminary data.</text>
</comment>
<dbReference type="Proteomes" id="UP001558713">
    <property type="component" value="Unassembled WGS sequence"/>
</dbReference>
<dbReference type="PANTHER" id="PTHR31681:SF34">
    <property type="entry name" value="DUF295 DOMAIN-CONTAINING PROTEIN"/>
    <property type="match status" value="1"/>
</dbReference>
<dbReference type="EMBL" id="JBANAX010000284">
    <property type="protein sequence ID" value="KAL1215780.1"/>
    <property type="molecule type" value="Genomic_DNA"/>
</dbReference>
<dbReference type="InterPro" id="IPR005174">
    <property type="entry name" value="KIB1-4_b-propeller"/>
</dbReference>
<evidence type="ECO:0000259" key="1">
    <source>
        <dbReference type="Pfam" id="PF03478"/>
    </source>
</evidence>
<dbReference type="Pfam" id="PF03478">
    <property type="entry name" value="Beta-prop_KIB1-4"/>
    <property type="match status" value="1"/>
</dbReference>
<dbReference type="PANTHER" id="PTHR31681">
    <property type="entry name" value="C2H2-LIKE ZINC FINGER PROTEIN"/>
    <property type="match status" value="1"/>
</dbReference>
<accession>A0ABD1BA26</accession>
<evidence type="ECO:0000313" key="3">
    <source>
        <dbReference type="Proteomes" id="UP001558713"/>
    </source>
</evidence>
<name>A0ABD1BA26_CARAN</name>
<organism evidence="2 3">
    <name type="scientific">Cardamine amara subsp. amara</name>
    <dbReference type="NCBI Taxonomy" id="228776"/>
    <lineage>
        <taxon>Eukaryota</taxon>
        <taxon>Viridiplantae</taxon>
        <taxon>Streptophyta</taxon>
        <taxon>Embryophyta</taxon>
        <taxon>Tracheophyta</taxon>
        <taxon>Spermatophyta</taxon>
        <taxon>Magnoliopsida</taxon>
        <taxon>eudicotyledons</taxon>
        <taxon>Gunneridae</taxon>
        <taxon>Pentapetalae</taxon>
        <taxon>rosids</taxon>
        <taxon>malvids</taxon>
        <taxon>Brassicales</taxon>
        <taxon>Brassicaceae</taxon>
        <taxon>Cardamineae</taxon>
        <taxon>Cardamine</taxon>
    </lineage>
</organism>
<gene>
    <name evidence="2" type="ORF">V5N11_024318</name>
</gene>
<dbReference type="AlphaFoldDB" id="A0ABD1BA26"/>
<keyword evidence="3" id="KW-1185">Reference proteome</keyword>